<name>A0A0C2WRA5_AMAMK</name>
<feature type="compositionally biased region" description="Low complexity" evidence="2">
    <location>
        <begin position="33"/>
        <end position="45"/>
    </location>
</feature>
<dbReference type="AlphaFoldDB" id="A0A0C2WRA5"/>
<protein>
    <submittedName>
        <fullName evidence="3">Uncharacterized protein</fullName>
    </submittedName>
</protein>
<dbReference type="HOGENOM" id="CLU_969676_0_0_1"/>
<reference evidence="3 4" key="1">
    <citation type="submission" date="2014-04" db="EMBL/GenBank/DDBJ databases">
        <title>Evolutionary Origins and Diversification of the Mycorrhizal Mutualists.</title>
        <authorList>
            <consortium name="DOE Joint Genome Institute"/>
            <consortium name="Mycorrhizal Genomics Consortium"/>
            <person name="Kohler A."/>
            <person name="Kuo A."/>
            <person name="Nagy L.G."/>
            <person name="Floudas D."/>
            <person name="Copeland A."/>
            <person name="Barry K.W."/>
            <person name="Cichocki N."/>
            <person name="Veneault-Fourrey C."/>
            <person name="LaButti K."/>
            <person name="Lindquist E.A."/>
            <person name="Lipzen A."/>
            <person name="Lundell T."/>
            <person name="Morin E."/>
            <person name="Murat C."/>
            <person name="Riley R."/>
            <person name="Ohm R."/>
            <person name="Sun H."/>
            <person name="Tunlid A."/>
            <person name="Henrissat B."/>
            <person name="Grigoriev I.V."/>
            <person name="Hibbett D.S."/>
            <person name="Martin F."/>
        </authorList>
    </citation>
    <scope>NUCLEOTIDE SEQUENCE [LARGE SCALE GENOMIC DNA]</scope>
    <source>
        <strain evidence="3 4">Koide BX008</strain>
    </source>
</reference>
<evidence type="ECO:0000256" key="2">
    <source>
        <dbReference type="SAM" id="MobiDB-lite"/>
    </source>
</evidence>
<proteinExistence type="predicted"/>
<keyword evidence="4" id="KW-1185">Reference proteome</keyword>
<evidence type="ECO:0000313" key="3">
    <source>
        <dbReference type="EMBL" id="KIL59276.1"/>
    </source>
</evidence>
<sequence>MTTLTPLGAFESGQRAQSGGVPFADVTPNQQTSPSAHPAPASSGIPAEVMSVQPKPRPLHGIHAPSSAQIPQTVTTVTSASSEMVVSTPAAETVPPITSVQVATIPPVTSVSLNPSDALVASANTMTCPASATLTPDVGLTEARDVGVVADVRSSESLVPGRRVTRKRKTDAFADLDIPTPAEEIAYKPPSTEELAKAKAAKQKKVVQKPVPKPTGAVTARNLFLIDFRNEHGDNATANDFNTAWKNISEDKLKEYKARANASKAEAKAMTKSALESTSASAAADVT</sequence>
<organism evidence="3 4">
    <name type="scientific">Amanita muscaria (strain Koide BX008)</name>
    <dbReference type="NCBI Taxonomy" id="946122"/>
    <lineage>
        <taxon>Eukaryota</taxon>
        <taxon>Fungi</taxon>
        <taxon>Dikarya</taxon>
        <taxon>Basidiomycota</taxon>
        <taxon>Agaricomycotina</taxon>
        <taxon>Agaricomycetes</taxon>
        <taxon>Agaricomycetidae</taxon>
        <taxon>Agaricales</taxon>
        <taxon>Pluteineae</taxon>
        <taxon>Amanitaceae</taxon>
        <taxon>Amanita</taxon>
    </lineage>
</organism>
<dbReference type="Proteomes" id="UP000054549">
    <property type="component" value="Unassembled WGS sequence"/>
</dbReference>
<dbReference type="STRING" id="946122.A0A0C2WRA5"/>
<dbReference type="InterPro" id="IPR036910">
    <property type="entry name" value="HMG_box_dom_sf"/>
</dbReference>
<dbReference type="EMBL" id="KN818318">
    <property type="protein sequence ID" value="KIL59276.1"/>
    <property type="molecule type" value="Genomic_DNA"/>
</dbReference>
<gene>
    <name evidence="3" type="ORF">M378DRAFT_14898</name>
</gene>
<feature type="region of interest" description="Disordered" evidence="2">
    <location>
        <begin position="1"/>
        <end position="45"/>
    </location>
</feature>
<dbReference type="SUPFAM" id="SSF47095">
    <property type="entry name" value="HMG-box"/>
    <property type="match status" value="1"/>
</dbReference>
<dbReference type="InParanoid" id="A0A0C2WRA5"/>
<evidence type="ECO:0000313" key="4">
    <source>
        <dbReference type="Proteomes" id="UP000054549"/>
    </source>
</evidence>
<feature type="coiled-coil region" evidence="1">
    <location>
        <begin position="246"/>
        <end position="273"/>
    </location>
</feature>
<accession>A0A0C2WRA5</accession>
<keyword evidence="1" id="KW-0175">Coiled coil</keyword>
<evidence type="ECO:0000256" key="1">
    <source>
        <dbReference type="SAM" id="Coils"/>
    </source>
</evidence>